<proteinExistence type="predicted"/>
<sequence>MSNIDEKIAKLRLEQRMQNEREEHEKVAQGTKQDTEESINEITLEDVITQIETGKVTLEGETFNFKRALFLKGKINIPMPVEWFVEQVNTQEGVTLVNESYGVSFTGSYISKGAEKKTFAQFKKGMEKGFKDMELYLEWLEEGECGEGTSKISYGTYKTPTGKGELYNLIFYREKKGSVLVGNYNCFYKDINIWELLIKASIKLMKVN</sequence>
<dbReference type="AlphaFoldDB" id="A0A1J0GFZ2"/>
<dbReference type="OrthoDB" id="1900816at2"/>
<evidence type="ECO:0000313" key="2">
    <source>
        <dbReference type="Proteomes" id="UP000182569"/>
    </source>
</evidence>
<keyword evidence="2" id="KW-1185">Reference proteome</keyword>
<name>A0A1J0GFZ2_9CLOT</name>
<reference evidence="2" key="1">
    <citation type="journal article" date="2016" name="Front. Microbiol.">
        <title>Complete Genome Sequence of Clostridium estertheticum DSM 8809, a Microbe Identified in Spoiled Vacuum Packed Beef.</title>
        <authorList>
            <person name="Yu Z."/>
            <person name="Gunn L."/>
            <person name="Brennan E."/>
            <person name="Reid R."/>
            <person name="Wall P.G."/>
            <person name="Gaora O.P."/>
            <person name="Hurley D."/>
            <person name="Bolton D."/>
            <person name="Fanning S."/>
        </authorList>
    </citation>
    <scope>NUCLEOTIDE SEQUENCE [LARGE SCALE GENOMIC DNA]</scope>
    <source>
        <strain evidence="2">DSM 8809</strain>
    </source>
</reference>
<dbReference type="EMBL" id="CP015756">
    <property type="protein sequence ID" value="APC40300.1"/>
    <property type="molecule type" value="Genomic_DNA"/>
</dbReference>
<gene>
    <name evidence="1" type="ORF">A7L45_09590</name>
</gene>
<dbReference type="RefSeq" id="WP_071612592.1">
    <property type="nucleotide sequence ID" value="NZ_CP015756.1"/>
</dbReference>
<dbReference type="KEGG" id="ceu:A7L45_09590"/>
<accession>A0A1J0GFZ2</accession>
<organism evidence="1 2">
    <name type="scientific">Clostridium estertheticum subsp. estertheticum</name>
    <dbReference type="NCBI Taxonomy" id="1552"/>
    <lineage>
        <taxon>Bacteria</taxon>
        <taxon>Bacillati</taxon>
        <taxon>Bacillota</taxon>
        <taxon>Clostridia</taxon>
        <taxon>Eubacteriales</taxon>
        <taxon>Clostridiaceae</taxon>
        <taxon>Clostridium</taxon>
    </lineage>
</organism>
<dbReference type="STRING" id="1552.A7L45_09590"/>
<protein>
    <submittedName>
        <fullName evidence="1">Uncharacterized protein</fullName>
    </submittedName>
</protein>
<evidence type="ECO:0000313" key="1">
    <source>
        <dbReference type="EMBL" id="APC40300.1"/>
    </source>
</evidence>
<dbReference type="Proteomes" id="UP000182569">
    <property type="component" value="Chromosome"/>
</dbReference>